<dbReference type="AlphaFoldDB" id="D2PST7"/>
<feature type="signal peptide" evidence="1">
    <location>
        <begin position="1"/>
        <end position="26"/>
    </location>
</feature>
<feature type="chain" id="PRO_5003034017" description="Secreted protein" evidence="1">
    <location>
        <begin position="27"/>
        <end position="102"/>
    </location>
</feature>
<accession>D2PST7</accession>
<dbReference type="STRING" id="479435.Kfla_5986"/>
<dbReference type="EMBL" id="CP001736">
    <property type="protein sequence ID" value="ADB34989.1"/>
    <property type="molecule type" value="Genomic_DNA"/>
</dbReference>
<evidence type="ECO:0008006" key="4">
    <source>
        <dbReference type="Google" id="ProtNLM"/>
    </source>
</evidence>
<gene>
    <name evidence="2" type="ordered locus">Kfla_5986</name>
</gene>
<keyword evidence="3" id="KW-1185">Reference proteome</keyword>
<dbReference type="HOGENOM" id="CLU_2273653_0_0_11"/>
<reference evidence="2 3" key="2">
    <citation type="journal article" date="2010" name="Stand. Genomic Sci.">
        <title>Complete genome sequence of Kribbella flavida type strain (IFO 14399).</title>
        <authorList>
            <person name="Pukall R."/>
            <person name="Lapidus A."/>
            <person name="Glavina Del Rio T."/>
            <person name="Copeland A."/>
            <person name="Tice H."/>
            <person name="Cheng J.-F."/>
            <person name="Lucas S."/>
            <person name="Chen F."/>
            <person name="Nolan M."/>
            <person name="LaButti K."/>
            <person name="Pati A."/>
            <person name="Ivanova N."/>
            <person name="Mavrommatis K."/>
            <person name="Mikhailova N."/>
            <person name="Pitluck S."/>
            <person name="Bruce D."/>
            <person name="Goodwin L."/>
            <person name="Land M."/>
            <person name="Hauser L."/>
            <person name="Chang Y.-J."/>
            <person name="Jeffries C.D."/>
            <person name="Chen A."/>
            <person name="Palaniappan K."/>
            <person name="Chain P."/>
            <person name="Rohde M."/>
            <person name="Goeker M."/>
            <person name="Bristow J."/>
            <person name="Eisen J.A."/>
            <person name="Markowitz V."/>
            <person name="Hugenholtz P."/>
            <person name="Kyrpides N.C."/>
            <person name="Klenk H.-P."/>
            <person name="Brettin T."/>
        </authorList>
    </citation>
    <scope>NUCLEOTIDE SEQUENCE [LARGE SCALE GENOMIC DNA]</scope>
    <source>
        <strain evidence="3">DSM 17836 / JCM 10339 / NBRC 14399</strain>
    </source>
</reference>
<keyword evidence="1" id="KW-0732">Signal</keyword>
<dbReference type="RefSeq" id="WP_012923543.1">
    <property type="nucleotide sequence ID" value="NC_013729.1"/>
</dbReference>
<protein>
    <recommendedName>
        <fullName evidence="4">Secreted protein</fullName>
    </recommendedName>
</protein>
<evidence type="ECO:0000256" key="1">
    <source>
        <dbReference type="SAM" id="SignalP"/>
    </source>
</evidence>
<name>D2PST7_KRIFD</name>
<evidence type="ECO:0000313" key="2">
    <source>
        <dbReference type="EMBL" id="ADB34989.1"/>
    </source>
</evidence>
<organism evidence="2 3">
    <name type="scientific">Kribbella flavida (strain DSM 17836 / JCM 10339 / NBRC 14399)</name>
    <dbReference type="NCBI Taxonomy" id="479435"/>
    <lineage>
        <taxon>Bacteria</taxon>
        <taxon>Bacillati</taxon>
        <taxon>Actinomycetota</taxon>
        <taxon>Actinomycetes</taxon>
        <taxon>Propionibacteriales</taxon>
        <taxon>Kribbellaceae</taxon>
        <taxon>Kribbella</taxon>
    </lineage>
</organism>
<evidence type="ECO:0000313" key="3">
    <source>
        <dbReference type="Proteomes" id="UP000007967"/>
    </source>
</evidence>
<sequence length="102" mass="10735">MHRHLAAALAVAAAGVGLTVATGAPAAADPNVPCGSRSTYISAGNYYNLTYRNCGSSTVRVVAHDESYGQWGDCRSVAGGQWISWTQLPAPAWNNNWVARPC</sequence>
<dbReference type="KEGG" id="kfl:Kfla_5986"/>
<proteinExistence type="predicted"/>
<reference evidence="3" key="1">
    <citation type="submission" date="2009-09" db="EMBL/GenBank/DDBJ databases">
        <title>The complete genome of Kribbella flavida DSM 17836.</title>
        <authorList>
            <consortium name="US DOE Joint Genome Institute (JGI-PGF)"/>
            <person name="Lucas S."/>
            <person name="Copeland A."/>
            <person name="Lapidus A."/>
            <person name="Glavina del Rio T."/>
            <person name="Dalin E."/>
            <person name="Tice H."/>
            <person name="Bruce D."/>
            <person name="Goodwin L."/>
            <person name="Pitluck S."/>
            <person name="Kyrpides N."/>
            <person name="Mavromatis K."/>
            <person name="Ivanova N."/>
            <person name="Saunders E."/>
            <person name="Brettin T."/>
            <person name="Detter J.C."/>
            <person name="Han C."/>
            <person name="Larimer F."/>
            <person name="Land M."/>
            <person name="Hauser L."/>
            <person name="Markowitz V."/>
            <person name="Cheng J.-F."/>
            <person name="Hugenholtz P."/>
            <person name="Woyke T."/>
            <person name="Wu D."/>
            <person name="Pukall R."/>
            <person name="Klenk H.-P."/>
            <person name="Eisen J.A."/>
        </authorList>
    </citation>
    <scope>NUCLEOTIDE SEQUENCE [LARGE SCALE GENOMIC DNA]</scope>
    <source>
        <strain evidence="3">DSM 17836 / JCM 10339 / NBRC 14399</strain>
    </source>
</reference>
<dbReference type="Proteomes" id="UP000007967">
    <property type="component" value="Chromosome"/>
</dbReference>